<keyword evidence="8" id="KW-1185">Reference proteome</keyword>
<feature type="transmembrane region" description="Helical" evidence="5">
    <location>
        <begin position="197"/>
        <end position="215"/>
    </location>
</feature>
<keyword evidence="2 5" id="KW-0812">Transmembrane</keyword>
<evidence type="ECO:0000259" key="6">
    <source>
        <dbReference type="Pfam" id="PF01699"/>
    </source>
</evidence>
<dbReference type="GO" id="GO:0005262">
    <property type="term" value="F:calcium channel activity"/>
    <property type="evidence" value="ECO:0007669"/>
    <property type="project" value="TreeGrafter"/>
</dbReference>
<evidence type="ECO:0000256" key="5">
    <source>
        <dbReference type="SAM" id="Phobius"/>
    </source>
</evidence>
<feature type="domain" description="Sodium/calcium exchanger membrane region" evidence="6">
    <location>
        <begin position="38"/>
        <end position="175"/>
    </location>
</feature>
<dbReference type="AlphaFoldDB" id="V4PQ43"/>
<comment type="caution">
    <text evidence="7">The sequence shown here is derived from an EMBL/GenBank/DDBJ whole genome shotgun (WGS) entry which is preliminary data.</text>
</comment>
<protein>
    <recommendedName>
        <fullName evidence="6">Sodium/calcium exchanger membrane region domain-containing protein</fullName>
    </recommendedName>
</protein>
<dbReference type="PATRIC" id="fig|1121022.4.peg.3495"/>
<feature type="domain" description="Sodium/calcium exchanger membrane region" evidence="6">
    <location>
        <begin position="200"/>
        <end position="340"/>
    </location>
</feature>
<dbReference type="PANTHER" id="PTHR10846:SF8">
    <property type="entry name" value="INNER MEMBRANE PROTEIN YRBG"/>
    <property type="match status" value="1"/>
</dbReference>
<dbReference type="Proteomes" id="UP000017837">
    <property type="component" value="Unassembled WGS sequence"/>
</dbReference>
<feature type="transmembrane region" description="Helical" evidence="5">
    <location>
        <begin position="104"/>
        <end position="124"/>
    </location>
</feature>
<evidence type="ECO:0000256" key="4">
    <source>
        <dbReference type="ARBA" id="ARBA00023136"/>
    </source>
</evidence>
<dbReference type="Pfam" id="PF01699">
    <property type="entry name" value="Na_Ca_ex"/>
    <property type="match status" value="2"/>
</dbReference>
<dbReference type="InterPro" id="IPR004837">
    <property type="entry name" value="NaCa_Exmemb"/>
</dbReference>
<accession>V4PQ43</accession>
<evidence type="ECO:0000256" key="2">
    <source>
        <dbReference type="ARBA" id="ARBA00022692"/>
    </source>
</evidence>
<evidence type="ECO:0000256" key="1">
    <source>
        <dbReference type="ARBA" id="ARBA00004141"/>
    </source>
</evidence>
<organism evidence="7 8">
    <name type="scientific">Asticcacaulis benevestitus DSM 16100 = ATCC BAA-896</name>
    <dbReference type="NCBI Taxonomy" id="1121022"/>
    <lineage>
        <taxon>Bacteria</taxon>
        <taxon>Pseudomonadati</taxon>
        <taxon>Pseudomonadota</taxon>
        <taxon>Alphaproteobacteria</taxon>
        <taxon>Caulobacterales</taxon>
        <taxon>Caulobacteraceae</taxon>
        <taxon>Asticcacaulis</taxon>
    </lineage>
</organism>
<feature type="transmembrane region" description="Helical" evidence="5">
    <location>
        <begin position="161"/>
        <end position="177"/>
    </location>
</feature>
<dbReference type="eggNOG" id="COG0530">
    <property type="taxonomic scope" value="Bacteria"/>
</dbReference>
<feature type="transmembrane region" description="Helical" evidence="5">
    <location>
        <begin position="34"/>
        <end position="58"/>
    </location>
</feature>
<proteinExistence type="predicted"/>
<dbReference type="STRING" id="1121022.GCA_000376105_03722"/>
<dbReference type="EMBL" id="AWGB01000043">
    <property type="protein sequence ID" value="ESQ87590.1"/>
    <property type="molecule type" value="Genomic_DNA"/>
</dbReference>
<dbReference type="Gene3D" id="1.20.1420.30">
    <property type="entry name" value="NCX, central ion-binding region"/>
    <property type="match status" value="1"/>
</dbReference>
<keyword evidence="3 5" id="KW-1133">Transmembrane helix</keyword>
<feature type="transmembrane region" description="Helical" evidence="5">
    <location>
        <begin position="270"/>
        <end position="290"/>
    </location>
</feature>
<dbReference type="PANTHER" id="PTHR10846">
    <property type="entry name" value="SODIUM/POTASSIUM/CALCIUM EXCHANGER"/>
    <property type="match status" value="1"/>
</dbReference>
<dbReference type="GO" id="GO:0008273">
    <property type="term" value="F:calcium, potassium:sodium antiporter activity"/>
    <property type="evidence" value="ECO:0007669"/>
    <property type="project" value="TreeGrafter"/>
</dbReference>
<comment type="subcellular location">
    <subcellularLocation>
        <location evidence="1">Membrane</location>
        <topology evidence="1">Multi-pass membrane protein</topology>
    </subcellularLocation>
</comment>
<feature type="transmembrane region" description="Helical" evidence="5">
    <location>
        <begin position="136"/>
        <end position="155"/>
    </location>
</feature>
<keyword evidence="4 5" id="KW-0472">Membrane</keyword>
<dbReference type="InterPro" id="IPR004481">
    <property type="entry name" value="K/Na/Ca-exchanger"/>
</dbReference>
<evidence type="ECO:0000313" key="8">
    <source>
        <dbReference type="Proteomes" id="UP000017837"/>
    </source>
</evidence>
<gene>
    <name evidence="7" type="ORF">ABENE_17135</name>
</gene>
<dbReference type="GO" id="GO:0006874">
    <property type="term" value="P:intracellular calcium ion homeostasis"/>
    <property type="evidence" value="ECO:0007669"/>
    <property type="project" value="TreeGrafter"/>
</dbReference>
<name>V4PQ43_9CAUL</name>
<reference evidence="7 8" key="1">
    <citation type="journal article" date="2014" name="Nature">
        <title>Sequential evolution of bacterial morphology by co-option of a developmental regulator.</title>
        <authorList>
            <person name="Jiang C."/>
            <person name="Brown P.J."/>
            <person name="Ducret A."/>
            <person name="Brun Y.V."/>
        </authorList>
    </citation>
    <scope>NUCLEOTIDE SEQUENCE [LARGE SCALE GENOMIC DNA]</scope>
    <source>
        <strain evidence="7 8">DSM 16100</strain>
    </source>
</reference>
<feature type="transmembrane region" description="Helical" evidence="5">
    <location>
        <begin position="296"/>
        <end position="318"/>
    </location>
</feature>
<dbReference type="InterPro" id="IPR044880">
    <property type="entry name" value="NCX_ion-bd_dom_sf"/>
</dbReference>
<feature type="transmembrane region" description="Helical" evidence="5">
    <location>
        <begin position="330"/>
        <end position="355"/>
    </location>
</feature>
<evidence type="ECO:0000313" key="7">
    <source>
        <dbReference type="EMBL" id="ESQ87590.1"/>
    </source>
</evidence>
<dbReference type="GO" id="GO:0005886">
    <property type="term" value="C:plasma membrane"/>
    <property type="evidence" value="ECO:0007669"/>
    <property type="project" value="TreeGrafter"/>
</dbReference>
<feature type="transmembrane region" description="Helical" evidence="5">
    <location>
        <begin position="235"/>
        <end position="258"/>
    </location>
</feature>
<sequence>MIRFCVTLLHLLWHLEPMVQIVGAVEMHFVQTYINQIYVVCGLVGLFLGGEGLIRGAVSIAERLNIPKLIVGLTIVGFGTSMPELLVCLQAVNRGAPDVALGNIIGSNTANILLIGGVGALIMPMSTQAKGLRRDVIVMLMAGVALLWFAFKGVITQQQGLVMAGLILVYLLLVLVLERKKTIPVEMEDIGAKHLSLPWAVTFVAGGLALLIFGADYLVKGSTAIASSMGVSEAVIGLTLVAVGTSLPEFTVSAMSAIKGQNEVSLGNIIGSNIFNILAILGITAGVYSLPVSAQFLSLDLPLMLGATLWLCVMVFAFKRIGRLSGLICLLLYAVYLTWLGLGAAGVQALGVSVLQSLKAFAGL</sequence>
<feature type="transmembrane region" description="Helical" evidence="5">
    <location>
        <begin position="70"/>
        <end position="92"/>
    </location>
</feature>
<evidence type="ECO:0000256" key="3">
    <source>
        <dbReference type="ARBA" id="ARBA00022989"/>
    </source>
</evidence>